<dbReference type="InterPro" id="IPR036291">
    <property type="entry name" value="NAD(P)-bd_dom_sf"/>
</dbReference>
<dbReference type="Gene3D" id="3.40.50.720">
    <property type="entry name" value="NAD(P)-binding Rossmann-like Domain"/>
    <property type="match status" value="1"/>
</dbReference>
<proteinExistence type="predicted"/>
<dbReference type="GO" id="GO:0004412">
    <property type="term" value="F:homoserine dehydrogenase activity"/>
    <property type="evidence" value="ECO:0007669"/>
    <property type="project" value="TreeGrafter"/>
</dbReference>
<accession>A0AAJ2U6I2</accession>
<comment type="caution">
    <text evidence="1">The sequence shown here is derived from an EMBL/GenBank/DDBJ whole genome shotgun (WGS) entry which is preliminary data.</text>
</comment>
<dbReference type="GO" id="GO:0009088">
    <property type="term" value="P:threonine biosynthetic process"/>
    <property type="evidence" value="ECO:0007669"/>
    <property type="project" value="TreeGrafter"/>
</dbReference>
<dbReference type="PANTHER" id="PTHR43331:SF1">
    <property type="entry name" value="HOMOSERINE DEHYDROGENASE"/>
    <property type="match status" value="1"/>
</dbReference>
<gene>
    <name evidence="1" type="ORF">RYX45_23450</name>
</gene>
<dbReference type="EMBL" id="JAWJAY010000967">
    <property type="protein sequence ID" value="MDV2888122.1"/>
    <property type="molecule type" value="Genomic_DNA"/>
</dbReference>
<organism evidence="1 2">
    <name type="scientific">Alkalihalophilus pseudofirmus</name>
    <name type="common">Bacillus pseudofirmus</name>
    <dbReference type="NCBI Taxonomy" id="79885"/>
    <lineage>
        <taxon>Bacteria</taxon>
        <taxon>Bacillati</taxon>
        <taxon>Bacillota</taxon>
        <taxon>Bacilli</taxon>
        <taxon>Bacillales</taxon>
        <taxon>Bacillaceae</taxon>
        <taxon>Alkalihalophilus</taxon>
    </lineage>
</organism>
<dbReference type="SUPFAM" id="SSF51735">
    <property type="entry name" value="NAD(P)-binding Rossmann-fold domains"/>
    <property type="match status" value="1"/>
</dbReference>
<sequence length="84" mass="9394">VGEGVYRTIQSHAEEITAVLGKKVEVTAILIQNKQKKREVREDVLLTTDFAEILQLPQLDVVIEAIVDIEPTFTYLKKAIGRGC</sequence>
<feature type="non-terminal residue" evidence="1">
    <location>
        <position position="1"/>
    </location>
</feature>
<dbReference type="PANTHER" id="PTHR43331">
    <property type="entry name" value="HOMOSERINE DEHYDROGENASE"/>
    <property type="match status" value="1"/>
</dbReference>
<protein>
    <submittedName>
        <fullName evidence="1">Homoserine dehydrogenase</fullName>
    </submittedName>
</protein>
<feature type="non-terminal residue" evidence="1">
    <location>
        <position position="84"/>
    </location>
</feature>
<name>A0AAJ2U6I2_ALKPS</name>
<evidence type="ECO:0000313" key="2">
    <source>
        <dbReference type="Proteomes" id="UP001285636"/>
    </source>
</evidence>
<evidence type="ECO:0000313" key="1">
    <source>
        <dbReference type="EMBL" id="MDV2888122.1"/>
    </source>
</evidence>
<dbReference type="Proteomes" id="UP001285636">
    <property type="component" value="Unassembled WGS sequence"/>
</dbReference>
<reference evidence="1" key="1">
    <citation type="submission" date="2023-10" db="EMBL/GenBank/DDBJ databases">
        <title>Screening of Alkalihalophilus pseudofirmusBZ-TG-HK211 and Its Alleviation of Salt Stress on Rapeseed Growth.</title>
        <authorList>
            <person name="Zhao B."/>
            <person name="Guo T."/>
        </authorList>
    </citation>
    <scope>NUCLEOTIDE SEQUENCE</scope>
    <source>
        <strain evidence="1">BZ-TG-HK211</strain>
    </source>
</reference>
<dbReference type="AlphaFoldDB" id="A0AAJ2U6I2"/>